<dbReference type="SUPFAM" id="SSF88659">
    <property type="entry name" value="Sigma3 and sigma4 domains of RNA polymerase sigma factors"/>
    <property type="match status" value="1"/>
</dbReference>
<dbReference type="Proteomes" id="UP000808337">
    <property type="component" value="Unassembled WGS sequence"/>
</dbReference>
<proteinExistence type="inferred from homology"/>
<comment type="caution">
    <text evidence="10">The sequence shown here is derived from an EMBL/GenBank/DDBJ whole genome shotgun (WGS) entry which is preliminary data.</text>
</comment>
<keyword evidence="4 6" id="KW-0238">DNA-binding</keyword>
<dbReference type="Gene3D" id="1.10.1740.10">
    <property type="match status" value="1"/>
</dbReference>
<dbReference type="Pfam" id="PF04542">
    <property type="entry name" value="Sigma70_r2"/>
    <property type="match status" value="1"/>
</dbReference>
<dbReference type="InterPro" id="IPR000838">
    <property type="entry name" value="RNA_pol_sigma70_ECF_CS"/>
</dbReference>
<dbReference type="InterPro" id="IPR013249">
    <property type="entry name" value="RNA_pol_sigma70_r4_t2"/>
</dbReference>
<dbReference type="Pfam" id="PF08281">
    <property type="entry name" value="Sigma70_r4_2"/>
    <property type="match status" value="1"/>
</dbReference>
<feature type="region of interest" description="Disordered" evidence="7">
    <location>
        <begin position="189"/>
        <end position="212"/>
    </location>
</feature>
<feature type="domain" description="RNA polymerase sigma-70 region 2" evidence="8">
    <location>
        <begin position="21"/>
        <end position="82"/>
    </location>
</feature>
<dbReference type="InterPro" id="IPR013325">
    <property type="entry name" value="RNA_pol_sigma_r2"/>
</dbReference>
<evidence type="ECO:0000256" key="7">
    <source>
        <dbReference type="SAM" id="MobiDB-lite"/>
    </source>
</evidence>
<dbReference type="NCBIfam" id="TIGR02937">
    <property type="entry name" value="sigma70-ECF"/>
    <property type="match status" value="1"/>
</dbReference>
<evidence type="ECO:0000256" key="1">
    <source>
        <dbReference type="ARBA" id="ARBA00010641"/>
    </source>
</evidence>
<dbReference type="CDD" id="cd06171">
    <property type="entry name" value="Sigma70_r4"/>
    <property type="match status" value="1"/>
</dbReference>
<dbReference type="AlphaFoldDB" id="A0A9D7SUY6"/>
<reference evidence="10 11" key="1">
    <citation type="submission" date="2020-10" db="EMBL/GenBank/DDBJ databases">
        <title>Connecting structure to function with the recovery of over 1000 high-quality activated sludge metagenome-assembled genomes encoding full-length rRNA genes using long-read sequencing.</title>
        <authorList>
            <person name="Singleton C.M."/>
            <person name="Petriglieri F."/>
            <person name="Kristensen J.M."/>
            <person name="Kirkegaard R.H."/>
            <person name="Michaelsen T.Y."/>
            <person name="Andersen M.H."/>
            <person name="Karst S.M."/>
            <person name="Dueholm M.S."/>
            <person name="Nielsen P.H."/>
            <person name="Albertsen M."/>
        </authorList>
    </citation>
    <scope>NUCLEOTIDE SEQUENCE [LARGE SCALE GENOMIC DNA]</scope>
    <source>
        <strain evidence="10">Ribe_18-Q3-R11-54_MAXAC.273</strain>
    </source>
</reference>
<gene>
    <name evidence="10" type="ORF">IPP15_09935</name>
</gene>
<evidence type="ECO:0000256" key="6">
    <source>
        <dbReference type="RuleBase" id="RU000716"/>
    </source>
</evidence>
<keyword evidence="3 6" id="KW-0731">Sigma factor</keyword>
<evidence type="ECO:0000313" key="10">
    <source>
        <dbReference type="EMBL" id="MBK9982726.1"/>
    </source>
</evidence>
<dbReference type="PROSITE" id="PS01063">
    <property type="entry name" value="SIGMA70_ECF"/>
    <property type="match status" value="1"/>
</dbReference>
<evidence type="ECO:0000259" key="8">
    <source>
        <dbReference type="Pfam" id="PF04542"/>
    </source>
</evidence>
<dbReference type="InterPro" id="IPR036388">
    <property type="entry name" value="WH-like_DNA-bd_sf"/>
</dbReference>
<dbReference type="PANTHER" id="PTHR43133">
    <property type="entry name" value="RNA POLYMERASE ECF-TYPE SIGMA FACTO"/>
    <property type="match status" value="1"/>
</dbReference>
<evidence type="ECO:0000313" key="11">
    <source>
        <dbReference type="Proteomes" id="UP000808337"/>
    </source>
</evidence>
<keyword evidence="2 6" id="KW-0805">Transcription regulation</keyword>
<evidence type="ECO:0000256" key="2">
    <source>
        <dbReference type="ARBA" id="ARBA00023015"/>
    </source>
</evidence>
<evidence type="ECO:0000256" key="5">
    <source>
        <dbReference type="ARBA" id="ARBA00023163"/>
    </source>
</evidence>
<keyword evidence="5 6" id="KW-0804">Transcription</keyword>
<accession>A0A9D7SUY6</accession>
<name>A0A9D7SUY6_9BACT</name>
<protein>
    <recommendedName>
        <fullName evidence="6">RNA polymerase sigma factor</fullName>
    </recommendedName>
</protein>
<dbReference type="InterPro" id="IPR014284">
    <property type="entry name" value="RNA_pol_sigma-70_dom"/>
</dbReference>
<dbReference type="InterPro" id="IPR013324">
    <property type="entry name" value="RNA_pol_sigma_r3/r4-like"/>
</dbReference>
<dbReference type="InterPro" id="IPR007627">
    <property type="entry name" value="RNA_pol_sigma70_r2"/>
</dbReference>
<organism evidence="10 11">
    <name type="scientific">Candidatus Opimibacter skivensis</name>
    <dbReference type="NCBI Taxonomy" id="2982028"/>
    <lineage>
        <taxon>Bacteria</taxon>
        <taxon>Pseudomonadati</taxon>
        <taxon>Bacteroidota</taxon>
        <taxon>Saprospiria</taxon>
        <taxon>Saprospirales</taxon>
        <taxon>Saprospiraceae</taxon>
        <taxon>Candidatus Opimibacter</taxon>
    </lineage>
</organism>
<dbReference type="Gene3D" id="1.10.10.10">
    <property type="entry name" value="Winged helix-like DNA-binding domain superfamily/Winged helix DNA-binding domain"/>
    <property type="match status" value="1"/>
</dbReference>
<dbReference type="GO" id="GO:0003677">
    <property type="term" value="F:DNA binding"/>
    <property type="evidence" value="ECO:0007669"/>
    <property type="project" value="UniProtKB-KW"/>
</dbReference>
<dbReference type="SUPFAM" id="SSF88946">
    <property type="entry name" value="Sigma2 domain of RNA polymerase sigma factors"/>
    <property type="match status" value="1"/>
</dbReference>
<dbReference type="PANTHER" id="PTHR43133:SF59">
    <property type="entry name" value="ECF RNA POLYMERASE SIGMA FACTOR SIGR"/>
    <property type="match status" value="1"/>
</dbReference>
<sequence>MPKKPAKSKYDTIFEKELLPHVGALQTFAYHLTYNQEDADDLVQETYLKAYRFIDKYDEGTNAKAWLFKILKNAYINEYRKRVKQPTKVDYEEITAYHDTDDDRISGYSDLREEIFLHMMGDEVTSAINSLPLDFRTVILLCDIEGFTYEEIASIIDVPIGTVRSRLFRARNLLKEKLTTYAQKMGFTDHRGKNRTLKPGTDSSQKDNSEEE</sequence>
<evidence type="ECO:0000256" key="3">
    <source>
        <dbReference type="ARBA" id="ARBA00023082"/>
    </source>
</evidence>
<comment type="similarity">
    <text evidence="1 6">Belongs to the sigma-70 factor family. ECF subfamily.</text>
</comment>
<dbReference type="GO" id="GO:0016987">
    <property type="term" value="F:sigma factor activity"/>
    <property type="evidence" value="ECO:0007669"/>
    <property type="project" value="UniProtKB-KW"/>
</dbReference>
<dbReference type="GO" id="GO:0006352">
    <property type="term" value="P:DNA-templated transcription initiation"/>
    <property type="evidence" value="ECO:0007669"/>
    <property type="project" value="InterPro"/>
</dbReference>
<dbReference type="InterPro" id="IPR039425">
    <property type="entry name" value="RNA_pol_sigma-70-like"/>
</dbReference>
<feature type="domain" description="RNA polymerase sigma factor 70 region 4 type 2" evidence="9">
    <location>
        <begin position="123"/>
        <end position="172"/>
    </location>
</feature>
<evidence type="ECO:0000256" key="4">
    <source>
        <dbReference type="ARBA" id="ARBA00023125"/>
    </source>
</evidence>
<dbReference type="EMBL" id="JADKGY010000006">
    <property type="protein sequence ID" value="MBK9982726.1"/>
    <property type="molecule type" value="Genomic_DNA"/>
</dbReference>
<evidence type="ECO:0000259" key="9">
    <source>
        <dbReference type="Pfam" id="PF08281"/>
    </source>
</evidence>